<keyword evidence="8" id="KW-1185">Reference proteome</keyword>
<dbReference type="Gene3D" id="3.40.50.300">
    <property type="entry name" value="P-loop containing nucleotide triphosphate hydrolases"/>
    <property type="match status" value="1"/>
</dbReference>
<dbReference type="EMBL" id="JAABNR010000002">
    <property type="protein sequence ID" value="NBZ86461.1"/>
    <property type="molecule type" value="Genomic_DNA"/>
</dbReference>
<gene>
    <name evidence="7" type="ORF">GV832_02615</name>
</gene>
<reference evidence="7" key="1">
    <citation type="submission" date="2020-01" db="EMBL/GenBank/DDBJ databases">
        <authorList>
            <person name="Chen W.-M."/>
        </authorList>
    </citation>
    <scope>NUCLEOTIDE SEQUENCE</scope>
    <source>
        <strain evidence="7">CYK-10</strain>
    </source>
</reference>
<dbReference type="SMART" id="SM00382">
    <property type="entry name" value="AAA"/>
    <property type="match status" value="1"/>
</dbReference>
<keyword evidence="2" id="KW-0547">Nucleotide-binding</keyword>
<dbReference type="InterPro" id="IPR027417">
    <property type="entry name" value="P-loop_NTPase"/>
</dbReference>
<evidence type="ECO:0000256" key="2">
    <source>
        <dbReference type="ARBA" id="ARBA00022741"/>
    </source>
</evidence>
<dbReference type="NCBIfam" id="NF010068">
    <property type="entry name" value="PRK13548.1"/>
    <property type="match status" value="1"/>
</dbReference>
<keyword evidence="3 7" id="KW-0067">ATP-binding</keyword>
<evidence type="ECO:0000256" key="3">
    <source>
        <dbReference type="ARBA" id="ARBA00022840"/>
    </source>
</evidence>
<dbReference type="PANTHER" id="PTHR42794:SF1">
    <property type="entry name" value="HEMIN IMPORT ATP-BINDING PROTEIN HMUV"/>
    <property type="match status" value="1"/>
</dbReference>
<dbReference type="Pfam" id="PF00005">
    <property type="entry name" value="ABC_tran"/>
    <property type="match status" value="1"/>
</dbReference>
<dbReference type="InterPro" id="IPR003439">
    <property type="entry name" value="ABC_transporter-like_ATP-bd"/>
</dbReference>
<feature type="domain" description="ABC transporter" evidence="6">
    <location>
        <begin position="3"/>
        <end position="233"/>
    </location>
</feature>
<evidence type="ECO:0000313" key="8">
    <source>
        <dbReference type="Proteomes" id="UP001193501"/>
    </source>
</evidence>
<sequence length="263" mass="27790">MTLEARNLTLHRAGRPVLNDLTLRLHPGEVTVLIGPNGSGKSSLLAALSGTLPFDGQVLLNGQDIRQIPAPQLALRRAVMAQETTLAFPFPVEDIVALGASRPLPPARIAALLSEVGLKGFAHRNAMELSGGEAQRMHLARALAQAETGLEPFWLMLDEPVSSLDLAHQVAVIDRARAFAAAGGGALVVLHDLNLAFRGADRILVLHQGALVADGAPSEVMSDALIARVYGCEAPLNRLPPEGPFLLVQAVQPSARQNPALRA</sequence>
<evidence type="ECO:0000256" key="1">
    <source>
        <dbReference type="ARBA" id="ARBA00022448"/>
    </source>
</evidence>
<dbReference type="GO" id="GO:0005524">
    <property type="term" value="F:ATP binding"/>
    <property type="evidence" value="ECO:0007669"/>
    <property type="project" value="UniProtKB-KW"/>
</dbReference>
<protein>
    <submittedName>
        <fullName evidence="7">Heme ABC transporter ATP-binding protein</fullName>
    </submittedName>
</protein>
<evidence type="ECO:0000313" key="7">
    <source>
        <dbReference type="EMBL" id="NBZ86461.1"/>
    </source>
</evidence>
<dbReference type="Proteomes" id="UP001193501">
    <property type="component" value="Unassembled WGS sequence"/>
</dbReference>
<dbReference type="RefSeq" id="WP_168773273.1">
    <property type="nucleotide sequence ID" value="NZ_JAABNR010000002.1"/>
</dbReference>
<dbReference type="SUPFAM" id="SSF52540">
    <property type="entry name" value="P-loop containing nucleoside triphosphate hydrolases"/>
    <property type="match status" value="1"/>
</dbReference>
<dbReference type="InterPro" id="IPR003593">
    <property type="entry name" value="AAA+_ATPase"/>
</dbReference>
<evidence type="ECO:0000256" key="4">
    <source>
        <dbReference type="ARBA" id="ARBA00022967"/>
    </source>
</evidence>
<accession>A0AAE4Y621</accession>
<evidence type="ECO:0000259" key="6">
    <source>
        <dbReference type="PROSITE" id="PS50893"/>
    </source>
</evidence>
<comment type="function">
    <text evidence="5">Part of the ABC transporter complex HmuTUV involved in hemin import. Responsible for energy coupling to the transport system.</text>
</comment>
<name>A0AAE4Y621_9RHOB</name>
<proteinExistence type="predicted"/>
<comment type="caution">
    <text evidence="7">The sequence shown here is derived from an EMBL/GenBank/DDBJ whole genome shotgun (WGS) entry which is preliminary data.</text>
</comment>
<dbReference type="AlphaFoldDB" id="A0AAE4Y621"/>
<keyword evidence="1" id="KW-0813">Transport</keyword>
<keyword evidence="4" id="KW-1278">Translocase</keyword>
<organism evidence="7 8">
    <name type="scientific">Stagnihabitans tardus</name>
    <dbReference type="NCBI Taxonomy" id="2699202"/>
    <lineage>
        <taxon>Bacteria</taxon>
        <taxon>Pseudomonadati</taxon>
        <taxon>Pseudomonadota</taxon>
        <taxon>Alphaproteobacteria</taxon>
        <taxon>Rhodobacterales</taxon>
        <taxon>Paracoccaceae</taxon>
        <taxon>Stagnihabitans</taxon>
    </lineage>
</organism>
<dbReference type="PANTHER" id="PTHR42794">
    <property type="entry name" value="HEMIN IMPORT ATP-BINDING PROTEIN HMUV"/>
    <property type="match status" value="1"/>
</dbReference>
<evidence type="ECO:0000256" key="5">
    <source>
        <dbReference type="ARBA" id="ARBA00037066"/>
    </source>
</evidence>
<dbReference type="PROSITE" id="PS50893">
    <property type="entry name" value="ABC_TRANSPORTER_2"/>
    <property type="match status" value="1"/>
</dbReference>
<dbReference type="GO" id="GO:0016887">
    <property type="term" value="F:ATP hydrolysis activity"/>
    <property type="evidence" value="ECO:0007669"/>
    <property type="project" value="InterPro"/>
</dbReference>
<dbReference type="CDD" id="cd03214">
    <property type="entry name" value="ABC_Iron-Siderophores_B12_Hemin"/>
    <property type="match status" value="1"/>
</dbReference>